<dbReference type="Ensembl" id="ENSSSUT00005013220.1">
    <property type="protein sequence ID" value="ENSSSUP00005011556.1"/>
    <property type="gene ID" value="ENSSSUG00005007406.1"/>
</dbReference>
<dbReference type="Pfam" id="PF15337">
    <property type="entry name" value="Vasculin"/>
    <property type="match status" value="1"/>
</dbReference>
<proteinExistence type="inferred from homology"/>
<evidence type="ECO:0008006" key="11">
    <source>
        <dbReference type="Google" id="ProtNLM"/>
    </source>
</evidence>
<dbReference type="OMA" id="GHQGISD"/>
<dbReference type="Proteomes" id="UP000472268">
    <property type="component" value="Chromosome 8"/>
</dbReference>
<feature type="region of interest" description="Disordered" evidence="8">
    <location>
        <begin position="127"/>
        <end position="192"/>
    </location>
</feature>
<sequence length="1075" mass="117516">MAQHDFVPAWLNFSTPQSAKSPTATFEKHGEHLPRGDRRFGVSRRRHNSSDGFFNNGPLRTTGDSWHQPSLFRHDSVDSGVSKGAYAGITGNLSGWHGSSRGHDGVSQRCGGGSGNHRHWNGSFHSRKGCAFQEKPPTEIREEKKEDKVEKLQFEEEDFPSLNPEAGKQNQPCRPIGTPSGVWENPPSAKQPSKMLVIKKVSKEDPSAAFSAAFTSPGSHHANGNKSSTMVPSVYKNLVPKPVPPPSKPSAWKANRMEHKSGSLSSSRESAFTSPISVTKPVVLAGGAVLSSPKESPSSTTPPIEISSSRLTKLTRRTTDRKSEFLKTLKDDRNGDFSENRDCDKLEDLEDNSTPEPKENGEEGCHQNGLPLPIEEEGEVLSHSLEAEHRLLKAMGWQEYPENDENCLPLTEDELREFHMKTEQLRRNGFGKNGFLQSRSSSLFSPWRSTCKAEFEDSDTETSSSETSDDDAWKSWLVSGKGSHSMASYSGEPGLLSCGSCDMVFRSWALLATHTQRFCIGRLTQEVVPQERQGLSDQEAGKLALKKLTEEVQRLWLYLQEMRPWITEVPRRSEGRCEALTQSPTPEAAGSPGERLRALQGTHAKRVVETKAQSLALERRSEELGQQLQGLAQTRGGISCLIGLERELRELRAEAGRTRGALEVLGAHVQQLQPQSGTGLNPLREVELYCPVRQTNPGTLAAEIGALREAYVRGGGRDPGVLAQICQLQVEASALELRRLQTRRGRRADVALGELVVVEAENRRLEAEILALQMQRGAGPASWGPRELRPVANSSPSLRRKEDPPHLPPRVAPPLPPIPHPTGVLLSGTEEAPQLPGTMTRNLGLDAHFLLPTSDVLGPAPYDPGAGLVIFYDFLRGLEASWIWVQLLTGLTRDGQDTGGATALPPALCLPPPPAPGPMGNCAILASRQPVPRLPPSPSVSLVCELQAWQGLAWARTPQPKAWTSLVLFDRDQRVLSGRWRLPLRVLPLNTRLSLGQLNGIPQVGQAELFLRLVNARDAGVQTLAEINPASAQEYQYPPPMSSSPSAEASSLAPKASFVDPPPPTEEPLSSQGLR</sequence>
<reference evidence="9" key="2">
    <citation type="submission" date="2025-08" db="UniProtKB">
        <authorList>
            <consortium name="Ensembl"/>
        </authorList>
    </citation>
    <scope>IDENTIFICATION</scope>
</reference>
<evidence type="ECO:0000256" key="1">
    <source>
        <dbReference type="ARBA" id="ARBA00004123"/>
    </source>
</evidence>
<evidence type="ECO:0000256" key="5">
    <source>
        <dbReference type="ARBA" id="ARBA00023163"/>
    </source>
</evidence>
<organism evidence="9 10">
    <name type="scientific">Suricata suricatta</name>
    <name type="common">Meerkat</name>
    <dbReference type="NCBI Taxonomy" id="37032"/>
    <lineage>
        <taxon>Eukaryota</taxon>
        <taxon>Metazoa</taxon>
        <taxon>Chordata</taxon>
        <taxon>Craniata</taxon>
        <taxon>Vertebrata</taxon>
        <taxon>Euteleostomi</taxon>
        <taxon>Mammalia</taxon>
        <taxon>Eutheria</taxon>
        <taxon>Laurasiatheria</taxon>
        <taxon>Carnivora</taxon>
        <taxon>Feliformia</taxon>
        <taxon>Herpestidae</taxon>
        <taxon>Suricata</taxon>
    </lineage>
</organism>
<dbReference type="InterPro" id="IPR028128">
    <property type="entry name" value="Vasculin_fam"/>
</dbReference>
<feature type="compositionally biased region" description="Low complexity" evidence="8">
    <location>
        <begin position="291"/>
        <end position="312"/>
    </location>
</feature>
<keyword evidence="6" id="KW-0539">Nucleus</keyword>
<evidence type="ECO:0000313" key="9">
    <source>
        <dbReference type="Ensembl" id="ENSSSUP00005011556.1"/>
    </source>
</evidence>
<evidence type="ECO:0000256" key="4">
    <source>
        <dbReference type="ARBA" id="ARBA00023125"/>
    </source>
</evidence>
<keyword evidence="3" id="KW-0805">Transcription regulation</keyword>
<feature type="compositionally biased region" description="Polar residues" evidence="8">
    <location>
        <begin position="50"/>
        <end position="67"/>
    </location>
</feature>
<feature type="region of interest" description="Disordered" evidence="8">
    <location>
        <begin position="289"/>
        <end position="371"/>
    </location>
</feature>
<keyword evidence="10" id="KW-1185">Reference proteome</keyword>
<dbReference type="PANTHER" id="PTHR14339">
    <property type="entry name" value="VASCULIN"/>
    <property type="match status" value="1"/>
</dbReference>
<keyword evidence="7" id="KW-0175">Coiled coil</keyword>
<feature type="compositionally biased region" description="Polar residues" evidence="8">
    <location>
        <begin position="262"/>
        <end position="274"/>
    </location>
</feature>
<feature type="compositionally biased region" description="Basic and acidic residues" evidence="8">
    <location>
        <begin position="26"/>
        <end position="40"/>
    </location>
</feature>
<evidence type="ECO:0000256" key="6">
    <source>
        <dbReference type="ARBA" id="ARBA00023242"/>
    </source>
</evidence>
<reference evidence="9" key="3">
    <citation type="submission" date="2025-09" db="UniProtKB">
        <authorList>
            <consortium name="Ensembl"/>
        </authorList>
    </citation>
    <scope>IDENTIFICATION</scope>
</reference>
<feature type="region of interest" description="Disordered" evidence="8">
    <location>
        <begin position="236"/>
        <end position="274"/>
    </location>
</feature>
<comment type="subcellular location">
    <subcellularLocation>
        <location evidence="1">Nucleus</location>
    </subcellularLocation>
</comment>
<comment type="similarity">
    <text evidence="2">Belongs to the vasculin family.</text>
</comment>
<feature type="compositionally biased region" description="Pro residues" evidence="8">
    <location>
        <begin position="806"/>
        <end position="820"/>
    </location>
</feature>
<keyword evidence="4" id="KW-0238">DNA-binding</keyword>
<accession>A0A673TR65</accession>
<feature type="region of interest" description="Disordered" evidence="8">
    <location>
        <begin position="1032"/>
        <end position="1075"/>
    </location>
</feature>
<dbReference type="GO" id="GO:0003677">
    <property type="term" value="F:DNA binding"/>
    <property type="evidence" value="ECO:0007669"/>
    <property type="project" value="UniProtKB-KW"/>
</dbReference>
<feature type="coiled-coil region" evidence="7">
    <location>
        <begin position="748"/>
        <end position="775"/>
    </location>
</feature>
<dbReference type="GO" id="GO:0005634">
    <property type="term" value="C:nucleus"/>
    <property type="evidence" value="ECO:0007669"/>
    <property type="project" value="UniProtKB-SubCell"/>
</dbReference>
<name>A0A673TR65_SURSU</name>
<feature type="region of interest" description="Disordered" evidence="8">
    <location>
        <begin position="778"/>
        <end position="839"/>
    </location>
</feature>
<dbReference type="PANTHER" id="PTHR14339:SF10">
    <property type="entry name" value="VASCULIN-LIKE PROTEIN 1"/>
    <property type="match status" value="1"/>
</dbReference>
<feature type="compositionally biased region" description="Basic and acidic residues" evidence="8">
    <location>
        <begin position="356"/>
        <end position="365"/>
    </location>
</feature>
<evidence type="ECO:0000256" key="3">
    <source>
        <dbReference type="ARBA" id="ARBA00023015"/>
    </source>
</evidence>
<dbReference type="AlphaFoldDB" id="A0A673TR65"/>
<protein>
    <recommendedName>
        <fullName evidence="11">Coiled-coil domain containing 17</fullName>
    </recommendedName>
</protein>
<feature type="compositionally biased region" description="Low complexity" evidence="8">
    <location>
        <begin position="1043"/>
        <end position="1057"/>
    </location>
</feature>
<reference evidence="9 10" key="1">
    <citation type="submission" date="2019-05" db="EMBL/GenBank/DDBJ databases">
        <title>A Chromosome-scale Meerkat (S. suricatta) Genome Assembly.</title>
        <authorList>
            <person name="Dudchenko O."/>
            <person name="Lieberman Aiden E."/>
            <person name="Tung J."/>
            <person name="Barreiro L.B."/>
            <person name="Clutton-Brock T.H."/>
        </authorList>
    </citation>
    <scope>NUCLEOTIDE SEQUENCE [LARGE SCALE GENOMIC DNA]</scope>
</reference>
<dbReference type="GO" id="GO:0003723">
    <property type="term" value="F:RNA binding"/>
    <property type="evidence" value="ECO:0007669"/>
    <property type="project" value="InterPro"/>
</dbReference>
<evidence type="ECO:0000256" key="2">
    <source>
        <dbReference type="ARBA" id="ARBA00010099"/>
    </source>
</evidence>
<feature type="region of interest" description="Disordered" evidence="8">
    <location>
        <begin position="17"/>
        <end position="67"/>
    </location>
</feature>
<dbReference type="GO" id="GO:0006351">
    <property type="term" value="P:DNA-templated transcription"/>
    <property type="evidence" value="ECO:0007669"/>
    <property type="project" value="InterPro"/>
</dbReference>
<evidence type="ECO:0000256" key="8">
    <source>
        <dbReference type="SAM" id="MobiDB-lite"/>
    </source>
</evidence>
<feature type="compositionally biased region" description="Basic and acidic residues" evidence="8">
    <location>
        <begin position="136"/>
        <end position="154"/>
    </location>
</feature>
<dbReference type="GO" id="GO:0045893">
    <property type="term" value="P:positive regulation of DNA-templated transcription"/>
    <property type="evidence" value="ECO:0007669"/>
    <property type="project" value="InterPro"/>
</dbReference>
<keyword evidence="5" id="KW-0804">Transcription</keyword>
<feature type="compositionally biased region" description="Basic and acidic residues" evidence="8">
    <location>
        <begin position="317"/>
        <end position="346"/>
    </location>
</feature>
<evidence type="ECO:0000256" key="7">
    <source>
        <dbReference type="SAM" id="Coils"/>
    </source>
</evidence>
<evidence type="ECO:0000313" key="10">
    <source>
        <dbReference type="Proteomes" id="UP000472268"/>
    </source>
</evidence>